<name>A0A3Q7I4T4_SOLLC</name>
<keyword evidence="3" id="KW-1185">Reference proteome</keyword>
<evidence type="ECO:0000313" key="2">
    <source>
        <dbReference type="EnsemblPlants" id="Solyc09g064170.1.1.1"/>
    </source>
</evidence>
<evidence type="ECO:0000313" key="3">
    <source>
        <dbReference type="Proteomes" id="UP000004994"/>
    </source>
</evidence>
<organism evidence="2">
    <name type="scientific">Solanum lycopersicum</name>
    <name type="common">Tomato</name>
    <name type="synonym">Lycopersicon esculentum</name>
    <dbReference type="NCBI Taxonomy" id="4081"/>
    <lineage>
        <taxon>Eukaryota</taxon>
        <taxon>Viridiplantae</taxon>
        <taxon>Streptophyta</taxon>
        <taxon>Embryophyta</taxon>
        <taxon>Tracheophyta</taxon>
        <taxon>Spermatophyta</taxon>
        <taxon>Magnoliopsida</taxon>
        <taxon>eudicotyledons</taxon>
        <taxon>Gunneridae</taxon>
        <taxon>Pentapetalae</taxon>
        <taxon>asterids</taxon>
        <taxon>lamiids</taxon>
        <taxon>Solanales</taxon>
        <taxon>Solanaceae</taxon>
        <taxon>Solanoideae</taxon>
        <taxon>Solaneae</taxon>
        <taxon>Solanum</taxon>
        <taxon>Solanum subgen. Lycopersicon</taxon>
    </lineage>
</organism>
<keyword evidence="1" id="KW-0812">Transmembrane</keyword>
<proteinExistence type="predicted"/>
<feature type="transmembrane region" description="Helical" evidence="1">
    <location>
        <begin position="32"/>
        <end position="54"/>
    </location>
</feature>
<evidence type="ECO:0000256" key="1">
    <source>
        <dbReference type="SAM" id="Phobius"/>
    </source>
</evidence>
<accession>A0A3Q7I4T4</accession>
<reference evidence="2" key="1">
    <citation type="journal article" date="2012" name="Nature">
        <title>The tomato genome sequence provides insights into fleshy fruit evolution.</title>
        <authorList>
            <consortium name="Tomato Genome Consortium"/>
        </authorList>
    </citation>
    <scope>NUCLEOTIDE SEQUENCE [LARGE SCALE GENOMIC DNA]</scope>
    <source>
        <strain evidence="2">cv. Heinz 1706</strain>
    </source>
</reference>
<protein>
    <submittedName>
        <fullName evidence="2">Uncharacterized protein</fullName>
    </submittedName>
</protein>
<reference evidence="2" key="2">
    <citation type="submission" date="2019-01" db="UniProtKB">
        <authorList>
            <consortium name="EnsemblPlants"/>
        </authorList>
    </citation>
    <scope>IDENTIFICATION</scope>
    <source>
        <strain evidence="2">cv. Heinz 1706</strain>
    </source>
</reference>
<sequence length="60" mass="6913">MLVIILSRLVVKSVLLTLVLWRKSDLGKLRLFLEYSTSFHVLLVLAYALTRVAWGTWNPV</sequence>
<keyword evidence="1" id="KW-1133">Transmembrane helix</keyword>
<dbReference type="EnsemblPlants" id="Solyc09g064170.1.1">
    <property type="protein sequence ID" value="Solyc09g064170.1.1.1"/>
    <property type="gene ID" value="Solyc09g064170.1"/>
</dbReference>
<dbReference type="PaxDb" id="4081-Solyc09g064170.1.1"/>
<dbReference type="AlphaFoldDB" id="A0A3Q7I4T4"/>
<dbReference type="Proteomes" id="UP000004994">
    <property type="component" value="Chromosome 9"/>
</dbReference>
<dbReference type="InParanoid" id="A0A3Q7I4T4"/>
<dbReference type="Gramene" id="Solyc09g064170.1.1">
    <property type="protein sequence ID" value="Solyc09g064170.1.1.1"/>
    <property type="gene ID" value="Solyc09g064170.1"/>
</dbReference>
<keyword evidence="1" id="KW-0472">Membrane</keyword>